<dbReference type="InterPro" id="IPR010979">
    <property type="entry name" value="Ribosomal_uS13-like_H2TH"/>
</dbReference>
<gene>
    <name evidence="5" type="primary">rqcH</name>
    <name evidence="7" type="ORF">B0537_08055</name>
</gene>
<dbReference type="SUPFAM" id="SSF46946">
    <property type="entry name" value="S13-like H2TH domain"/>
    <property type="match status" value="1"/>
</dbReference>
<evidence type="ECO:0000313" key="7">
    <source>
        <dbReference type="EMBL" id="AQS59037.1"/>
    </source>
</evidence>
<dbReference type="Proteomes" id="UP000189464">
    <property type="component" value="Chromosome"/>
</dbReference>
<evidence type="ECO:0000256" key="3">
    <source>
        <dbReference type="ARBA" id="ARBA00022884"/>
    </source>
</evidence>
<protein>
    <recommendedName>
        <fullName evidence="5">Rqc2 homolog RqcH</fullName>
        <shortName evidence="5">RqcH</shortName>
    </recommendedName>
</protein>
<dbReference type="Gene3D" id="2.30.310.10">
    <property type="entry name" value="ibrinogen binding protein from staphylococcus aureus domain"/>
    <property type="match status" value="1"/>
</dbReference>
<keyword evidence="4 5" id="KW-0648">Protein biosynthesis</keyword>
<reference evidence="7 8" key="1">
    <citation type="journal article" date="2016" name="Int. J. Syst. Evol. Microbiol.">
        <title>Desulfotomaculum ferrireducens sp. nov., a moderately thermophilic sulfate-reducing and dissimilatory Fe(III)-reducing bacterium isolated from compost.</title>
        <authorList>
            <person name="Yang G."/>
            <person name="Guo J."/>
            <person name="Zhuang L."/>
            <person name="Yuan Y."/>
            <person name="Zhou S."/>
        </authorList>
    </citation>
    <scope>NUCLEOTIDE SEQUENCE [LARGE SCALE GENOMIC DNA]</scope>
    <source>
        <strain evidence="7 8">GSS09</strain>
    </source>
</reference>
<comment type="subunit">
    <text evidence="5">Associates with stalled 50S ribosomal subunits. Binds to RqcP.</text>
</comment>
<dbReference type="GO" id="GO:0019843">
    <property type="term" value="F:rRNA binding"/>
    <property type="evidence" value="ECO:0007669"/>
    <property type="project" value="UniProtKB-UniRule"/>
</dbReference>
<keyword evidence="3 5" id="KW-0694">RNA-binding</keyword>
<sequence length="594" mass="67133">MAFDSLVMAAVAQELADLLIGGRLEKIQQPSAHEIIMVIHTRERGKQRLLLSAHAQDARIHLTSQAFVNPLNPPIFCMVLRKHLEGGRVRALEQVGLERILKIAIDSRDELGRPAEKLLLCEIMGKHSNILLVDPANNTIVDGIHRYSHAVSRYREVLPNRPYLPPPSQGKVDPRELSEEDFKSLLLASNWDSSVANALLQKIAGLGPQICRELVVRAGLPIDYAVEHCGDYEMTKLWEQLQWICAMLKEGNFEPTLLLDRRGLPVDFAAVNLSHLRANRRETAGISEILDQYYRKITQVRLLENEQHSLLQIVRKEISRLKKKCDLHRQSLASAEKAEKYRIYGELLTANLYRIEQGPEAVVENFYHPTGEKITIPMDANLTPSQNAQAFFKKYLKAKNTREAVINHLAQAEAELGYLEAVETAVLQAQDMEALAEIRSELEEQAYLKPRSQQGKGKAKKEQVRPQPLSFISSNGLSILVGKNNKQNDYLTLRLAADDDIWLHTKDIPGSHVIIRRGQNQDIPEQTLLEAASLAAWFSKARHAGKVPVDYTQRRHVRKPRGAKPGMVIYDHQQTLMVVPSEELVEQLMDNTTT</sequence>
<evidence type="ECO:0000256" key="1">
    <source>
        <dbReference type="ARBA" id="ARBA00022555"/>
    </source>
</evidence>
<keyword evidence="8" id="KW-1185">Reference proteome</keyword>
<dbReference type="GO" id="GO:0043023">
    <property type="term" value="F:ribosomal large subunit binding"/>
    <property type="evidence" value="ECO:0007669"/>
    <property type="project" value="UniProtKB-UniRule"/>
</dbReference>
<dbReference type="AlphaFoldDB" id="A0A1S6IW57"/>
<evidence type="ECO:0000259" key="6">
    <source>
        <dbReference type="Pfam" id="PF05670"/>
    </source>
</evidence>
<dbReference type="GO" id="GO:1990112">
    <property type="term" value="C:RQC complex"/>
    <property type="evidence" value="ECO:0007669"/>
    <property type="project" value="TreeGrafter"/>
</dbReference>
<dbReference type="EMBL" id="CP019698">
    <property type="protein sequence ID" value="AQS59037.1"/>
    <property type="molecule type" value="Genomic_DNA"/>
</dbReference>
<dbReference type="InterPro" id="IPR008532">
    <property type="entry name" value="NFACT_RNA-bd"/>
</dbReference>
<dbReference type="RefSeq" id="WP_077714089.1">
    <property type="nucleotide sequence ID" value="NZ_CP019698.1"/>
</dbReference>
<dbReference type="KEGG" id="dfg:B0537_08055"/>
<comment type="similarity">
    <text evidence="5">Belongs to the NEMF family.</text>
</comment>
<feature type="domain" description="NFACT RNA-binding" evidence="6">
    <location>
        <begin position="470"/>
        <end position="562"/>
    </location>
</feature>
<keyword evidence="2 5" id="KW-0699">rRNA-binding</keyword>
<evidence type="ECO:0000256" key="4">
    <source>
        <dbReference type="ARBA" id="ARBA00022917"/>
    </source>
</evidence>
<name>A0A1S6IW57_9FIRM</name>
<dbReference type="OrthoDB" id="9766163at2"/>
<evidence type="ECO:0000256" key="5">
    <source>
        <dbReference type="HAMAP-Rule" id="MF_00844"/>
    </source>
</evidence>
<evidence type="ECO:0000313" key="8">
    <source>
        <dbReference type="Proteomes" id="UP000189464"/>
    </source>
</evidence>
<dbReference type="Pfam" id="PF05833">
    <property type="entry name" value="NFACT_N"/>
    <property type="match status" value="1"/>
</dbReference>
<dbReference type="InterPro" id="IPR051608">
    <property type="entry name" value="RQC_Subunit_NEMF"/>
</dbReference>
<dbReference type="GO" id="GO:0000049">
    <property type="term" value="F:tRNA binding"/>
    <property type="evidence" value="ECO:0007669"/>
    <property type="project" value="UniProtKB-UniRule"/>
</dbReference>
<dbReference type="GO" id="GO:0072344">
    <property type="term" value="P:rescue of stalled ribosome"/>
    <property type="evidence" value="ECO:0007669"/>
    <property type="project" value="UniProtKB-UniRule"/>
</dbReference>
<evidence type="ECO:0000256" key="2">
    <source>
        <dbReference type="ARBA" id="ARBA00022730"/>
    </source>
</evidence>
<dbReference type="PANTHER" id="PTHR15239">
    <property type="entry name" value="NUCLEAR EXPORT MEDIATOR FACTOR NEMF"/>
    <property type="match status" value="1"/>
</dbReference>
<organism evidence="7 8">
    <name type="scientific">Desulforamulus ferrireducens</name>
    <dbReference type="NCBI Taxonomy" id="1833852"/>
    <lineage>
        <taxon>Bacteria</taxon>
        <taxon>Bacillati</taxon>
        <taxon>Bacillota</taxon>
        <taxon>Clostridia</taxon>
        <taxon>Eubacteriales</taxon>
        <taxon>Peptococcaceae</taxon>
        <taxon>Desulforamulus</taxon>
    </lineage>
</organism>
<keyword evidence="1 5" id="KW-0820">tRNA-binding</keyword>
<accession>A0A1S6IW57</accession>
<dbReference type="HAMAP" id="MF_00844_B">
    <property type="entry name" value="RqcH_B"/>
    <property type="match status" value="1"/>
</dbReference>
<dbReference type="Pfam" id="PF05670">
    <property type="entry name" value="NFACT-R_1"/>
    <property type="match status" value="1"/>
</dbReference>
<proteinExistence type="inferred from homology"/>
<dbReference type="PANTHER" id="PTHR15239:SF6">
    <property type="entry name" value="RIBOSOME QUALITY CONTROL COMPLEX SUBUNIT NEMF"/>
    <property type="match status" value="1"/>
</dbReference>
<dbReference type="FunFam" id="2.30.310.10:FF:000004">
    <property type="entry name" value="Fibronectin-binding protein A"/>
    <property type="match status" value="1"/>
</dbReference>
<dbReference type="STRING" id="1833852.B0537_08055"/>
<dbReference type="InterPro" id="IPR043682">
    <property type="entry name" value="RqcH_bacterial"/>
</dbReference>
<comment type="function">
    <text evidence="5">Key component of the ribosome quality control system (RQC), a ribosome-associated complex that mediates the extraction of incompletely synthesized nascent chains from stalled ribosomes and their subsequent degradation. RqcH recruits Ala-charged tRNA, and with RqcP directs the elongation of stalled nascent chains on 50S ribosomal subunits, leading to non-templated C-terminal alanine extensions (Ala tail). The Ala tail promotes nascent chain degradation. May add between 1 and at least 8 Ala residues. Binds to stalled 50S ribosomal subunits.</text>
</comment>